<accession>A0ABW8HT55</accession>
<comment type="caution">
    <text evidence="1">The sequence shown here is derived from an EMBL/GenBank/DDBJ whole genome shotgun (WGS) entry which is preliminary data.</text>
</comment>
<sequence>MATSQERSSYEKINYKIRPAKSIERKMLCESFHKLTFFTPIYNYRYIGFGSPFFADFTLFHKQLGINKMISIEKDIENEPRFTFNKPYKCIDMMFGDSHEQLPEVNWDESRNIVWLDYDGHMTKNTFEDIQTVLFNTPSGSVFIISINVHLRKGQEVSLLKKCLEDKTPEGLTNSDLEFWKSAEVFKDIINNNIKEVLESRNKTESDKFNFEQLYYLGYADGAKMLTYGGVIFQESEKHLFESCNFNDLRFINKSNIINIIDVPSLTYKEVRHLDSQLPHEVLSEIAAPGVKREDVEKYSKLYKLFPSFSETEI</sequence>
<evidence type="ECO:0000313" key="2">
    <source>
        <dbReference type="Proteomes" id="UP001618531"/>
    </source>
</evidence>
<dbReference type="EMBL" id="JBIYSL010000002">
    <property type="protein sequence ID" value="MFK0522840.1"/>
    <property type="molecule type" value="Genomic_DNA"/>
</dbReference>
<evidence type="ECO:0000313" key="1">
    <source>
        <dbReference type="EMBL" id="MFK0522840.1"/>
    </source>
</evidence>
<dbReference type="RefSeq" id="WP_402874884.1">
    <property type="nucleotide sequence ID" value="NZ_JBIYSL010000002.1"/>
</dbReference>
<organism evidence="1 2">
    <name type="scientific">Paenibacillus illinoisensis</name>
    <dbReference type="NCBI Taxonomy" id="59845"/>
    <lineage>
        <taxon>Bacteria</taxon>
        <taxon>Bacillati</taxon>
        <taxon>Bacillota</taxon>
        <taxon>Bacilli</taxon>
        <taxon>Bacillales</taxon>
        <taxon>Paenibacillaceae</taxon>
        <taxon>Paenibacillus</taxon>
    </lineage>
</organism>
<reference evidence="1 2" key="1">
    <citation type="submission" date="2024-11" db="EMBL/GenBank/DDBJ databases">
        <title>Identification and Characterization of a Novel Fosfomycin Bacillithiol Transferase FosB8 in Paenibacillus illinoisensis.</title>
        <authorList>
            <person name="Lu W."/>
        </authorList>
    </citation>
    <scope>NUCLEOTIDE SEQUENCE [LARGE SCALE GENOMIC DNA]</scope>
    <source>
        <strain evidence="1 2">WP77</strain>
    </source>
</reference>
<name>A0ABW8HT55_9BACL</name>
<keyword evidence="2" id="KW-1185">Reference proteome</keyword>
<protein>
    <submittedName>
        <fullName evidence="1">O-methyltransferase</fullName>
    </submittedName>
</protein>
<dbReference type="InterPro" id="IPR046788">
    <property type="entry name" value="Methyltransf_35"/>
</dbReference>
<dbReference type="Pfam" id="PF20553">
    <property type="entry name" value="Methyltransf_35"/>
    <property type="match status" value="1"/>
</dbReference>
<dbReference type="Proteomes" id="UP001618531">
    <property type="component" value="Unassembled WGS sequence"/>
</dbReference>
<proteinExistence type="predicted"/>
<gene>
    <name evidence="1" type="ORF">ACINKY_11605</name>
</gene>